<reference evidence="6" key="1">
    <citation type="submission" date="2019-01" db="EMBL/GenBank/DDBJ databases">
        <title>Complete genome of Halorubrum ezzemoulense strain FB21.</title>
        <authorList>
            <person name="Feng Y."/>
            <person name="Louyakis A.S."/>
            <person name="Papke R.T."/>
            <person name="Gogarten J.P."/>
        </authorList>
    </citation>
    <scope>NUCLEOTIDE SEQUENCE [LARGE SCALE GENOMIC DNA]</scope>
    <source>
        <strain evidence="6">Fb21</strain>
    </source>
</reference>
<evidence type="ECO:0000259" key="4">
    <source>
        <dbReference type="Pfam" id="PF01370"/>
    </source>
</evidence>
<evidence type="ECO:0000313" key="5">
    <source>
        <dbReference type="EMBL" id="QAY19136.1"/>
    </source>
</evidence>
<feature type="domain" description="NAD-dependent epimerase/dehydratase" evidence="4">
    <location>
        <begin position="4"/>
        <end position="182"/>
    </location>
</feature>
<dbReference type="RefSeq" id="WP_094521393.1">
    <property type="nucleotide sequence ID" value="NZ_CP034940.1"/>
</dbReference>
<organism evidence="5 6">
    <name type="scientific">Halorubrum ezzemoulense</name>
    <name type="common">Halorubrum chaoviator</name>
    <dbReference type="NCBI Taxonomy" id="337243"/>
    <lineage>
        <taxon>Archaea</taxon>
        <taxon>Methanobacteriati</taxon>
        <taxon>Methanobacteriota</taxon>
        <taxon>Stenosarchaea group</taxon>
        <taxon>Halobacteria</taxon>
        <taxon>Halobacteriales</taxon>
        <taxon>Haloferacaceae</taxon>
        <taxon>Halorubrum</taxon>
    </lineage>
</organism>
<evidence type="ECO:0000256" key="3">
    <source>
        <dbReference type="ARBA" id="ARBA00023027"/>
    </source>
</evidence>
<dbReference type="Proteomes" id="UP000293073">
    <property type="component" value="Chromosome"/>
</dbReference>
<dbReference type="PANTHER" id="PTHR43103">
    <property type="entry name" value="NUCLEOSIDE-DIPHOSPHATE-SUGAR EPIMERASE"/>
    <property type="match status" value="1"/>
</dbReference>
<gene>
    <name evidence="5" type="ORF">EO776_03615</name>
</gene>
<dbReference type="Gene3D" id="3.40.50.720">
    <property type="entry name" value="NAD(P)-binding Rossmann-like Domain"/>
    <property type="match status" value="1"/>
</dbReference>
<dbReference type="KEGG" id="hezz:EO776_03615"/>
<evidence type="ECO:0000256" key="2">
    <source>
        <dbReference type="ARBA" id="ARBA00023002"/>
    </source>
</evidence>
<name>A0A256K1Y9_HALEZ</name>
<accession>A0A256K1Y9</accession>
<dbReference type="AlphaFoldDB" id="A0A256K1Y9"/>
<dbReference type="InterPro" id="IPR036291">
    <property type="entry name" value="NAD(P)-bd_dom_sf"/>
</dbReference>
<proteinExistence type="inferred from homology"/>
<dbReference type="EMBL" id="CP034940">
    <property type="protein sequence ID" value="QAY19136.1"/>
    <property type="molecule type" value="Genomic_DNA"/>
</dbReference>
<evidence type="ECO:0000256" key="1">
    <source>
        <dbReference type="ARBA" id="ARBA00007637"/>
    </source>
</evidence>
<comment type="similarity">
    <text evidence="1">Belongs to the NAD(P)-dependent epimerase/dehydratase family.</text>
</comment>
<keyword evidence="3" id="KW-0520">NAD</keyword>
<protein>
    <submittedName>
        <fullName evidence="5">NAD(P)-dependent oxidoreductase</fullName>
    </submittedName>
</protein>
<dbReference type="PANTHER" id="PTHR43103:SF5">
    <property type="entry name" value="4-EPIMERASE, PUTATIVE (AFU_ORTHOLOGUE AFUA_7G00360)-RELATED"/>
    <property type="match status" value="1"/>
</dbReference>
<dbReference type="SUPFAM" id="SSF51735">
    <property type="entry name" value="NAD(P)-binding Rossmann-fold domains"/>
    <property type="match status" value="1"/>
</dbReference>
<dbReference type="InterPro" id="IPR001509">
    <property type="entry name" value="Epimerase_deHydtase"/>
</dbReference>
<keyword evidence="2" id="KW-0560">Oxidoreductase</keyword>
<sequence>MDSVLVTGGAGGVGAWTVDALADAGREVVAVDREAPPTEERRDGVDYVAADLTDYGETRQVVDAAAPDAVVHLAAIPHPEDHAGSRVFANNVESAYNVFDAAGAAGARIVWASSESCYGTVFAADDWLPDRLPIDEETPTQPEDPYGLSKVVGEEVAAAAARRHGVPAVSLRLSWVTFPGDERRREARETFDPATAAPSGNCWSCVDVRDVVAAVEAAIDPETAVDGHEAVLIVVAENFLGRDTAATIEAVRGELPAECDLDGDESIFDCSKAKRLLGWEPGHSWRGSVAIGGEPPSRPRLAAGRTGAVPAADAARTDTHIYIF</sequence>
<dbReference type="GeneID" id="38949401"/>
<dbReference type="GO" id="GO:0016491">
    <property type="term" value="F:oxidoreductase activity"/>
    <property type="evidence" value="ECO:0007669"/>
    <property type="project" value="UniProtKB-KW"/>
</dbReference>
<dbReference type="Pfam" id="PF01370">
    <property type="entry name" value="Epimerase"/>
    <property type="match status" value="1"/>
</dbReference>
<evidence type="ECO:0000313" key="6">
    <source>
        <dbReference type="Proteomes" id="UP000293073"/>
    </source>
</evidence>